<reference evidence="1 2" key="1">
    <citation type="submission" date="2019-03" db="EMBL/GenBank/DDBJ databases">
        <title>Genomic Encyclopedia of Archaeal and Bacterial Type Strains, Phase II (KMG-II): from individual species to whole genera.</title>
        <authorList>
            <person name="Goeker M."/>
        </authorList>
    </citation>
    <scope>NUCLEOTIDE SEQUENCE [LARGE SCALE GENOMIC DNA]</scope>
    <source>
        <strain evidence="1 2">DSM 19035</strain>
    </source>
</reference>
<name>A0A4R6T1A6_9SPHI</name>
<comment type="caution">
    <text evidence="1">The sequence shown here is derived from an EMBL/GenBank/DDBJ whole genome shotgun (WGS) entry which is preliminary data.</text>
</comment>
<keyword evidence="2" id="KW-1185">Reference proteome</keyword>
<organism evidence="1 2">
    <name type="scientific">Pedobacter metabolipauper</name>
    <dbReference type="NCBI Taxonomy" id="425513"/>
    <lineage>
        <taxon>Bacteria</taxon>
        <taxon>Pseudomonadati</taxon>
        <taxon>Bacteroidota</taxon>
        <taxon>Sphingobacteriia</taxon>
        <taxon>Sphingobacteriales</taxon>
        <taxon>Sphingobacteriaceae</taxon>
        <taxon>Pedobacter</taxon>
    </lineage>
</organism>
<protein>
    <submittedName>
        <fullName evidence="1">Uncharacterized protein</fullName>
    </submittedName>
</protein>
<dbReference type="EMBL" id="SNYC01000003">
    <property type="protein sequence ID" value="TDQ12187.1"/>
    <property type="molecule type" value="Genomic_DNA"/>
</dbReference>
<sequence length="123" mass="14207">MNQKPQKPMKPKPIFYACCFPELQKIAKERGYNLLLHGSMDRDMDLVAVPWSDTPSTHYDLISSIDEYVRGIKYTEDSFESGYMFSVLPGGRSSYVVNINRGGPYNDYLDQQYYLDISITPFK</sequence>
<gene>
    <name evidence="1" type="ORF">ATK78_1321</name>
</gene>
<dbReference type="Proteomes" id="UP000295620">
    <property type="component" value="Unassembled WGS sequence"/>
</dbReference>
<dbReference type="AlphaFoldDB" id="A0A4R6T1A6"/>
<proteinExistence type="predicted"/>
<evidence type="ECO:0000313" key="1">
    <source>
        <dbReference type="EMBL" id="TDQ12187.1"/>
    </source>
</evidence>
<evidence type="ECO:0000313" key="2">
    <source>
        <dbReference type="Proteomes" id="UP000295620"/>
    </source>
</evidence>
<accession>A0A4R6T1A6</accession>